<dbReference type="Gene3D" id="3.40.1580.10">
    <property type="entry name" value="SMI1/KNR4-like"/>
    <property type="match status" value="1"/>
</dbReference>
<sequence length="146" mass="16674">MLPSRPYSTRNAMNIDFKKYFHDFLPLPSEDTSSIEEVINKCDFPFPQDYIDFLSEVGGGEGPIGRNNYLIIWPSCDLLNNNADYASFSFAIDYFLIGQDAADTAYAIKKSDGMIYEFGFLANLNTDPAKRCGTNFLDFIRYLYFT</sequence>
<reference evidence="2 3" key="1">
    <citation type="submission" date="2022-01" db="EMBL/GenBank/DDBJ databases">
        <title>Flavihumibacter sp. nov., isolated from sediment of a river.</title>
        <authorList>
            <person name="Liu H."/>
        </authorList>
    </citation>
    <scope>NUCLEOTIDE SEQUENCE [LARGE SCALE GENOMIC DNA]</scope>
    <source>
        <strain evidence="2 3">RY-1</strain>
    </source>
</reference>
<dbReference type="SUPFAM" id="SSF160631">
    <property type="entry name" value="SMI1/KNR4-like"/>
    <property type="match status" value="1"/>
</dbReference>
<gene>
    <name evidence="2" type="ORF">L0U88_07195</name>
</gene>
<dbReference type="SMART" id="SM00860">
    <property type="entry name" value="SMI1_KNR4"/>
    <property type="match status" value="1"/>
</dbReference>
<dbReference type="Pfam" id="PF09346">
    <property type="entry name" value="SMI1_KNR4"/>
    <property type="match status" value="1"/>
</dbReference>
<name>A0ABS9BGV6_9BACT</name>
<dbReference type="RefSeq" id="WP_234865063.1">
    <property type="nucleotide sequence ID" value="NZ_JAKEVY010000002.1"/>
</dbReference>
<evidence type="ECO:0000313" key="2">
    <source>
        <dbReference type="EMBL" id="MCF1714409.1"/>
    </source>
</evidence>
<protein>
    <submittedName>
        <fullName evidence="2">SMI1/KNR4 family protein</fullName>
    </submittedName>
</protein>
<keyword evidence="3" id="KW-1185">Reference proteome</keyword>
<comment type="caution">
    <text evidence="2">The sequence shown here is derived from an EMBL/GenBank/DDBJ whole genome shotgun (WGS) entry which is preliminary data.</text>
</comment>
<dbReference type="Proteomes" id="UP001200145">
    <property type="component" value="Unassembled WGS sequence"/>
</dbReference>
<evidence type="ECO:0000259" key="1">
    <source>
        <dbReference type="SMART" id="SM00860"/>
    </source>
</evidence>
<evidence type="ECO:0000313" key="3">
    <source>
        <dbReference type="Proteomes" id="UP001200145"/>
    </source>
</evidence>
<accession>A0ABS9BGV6</accession>
<dbReference type="InterPro" id="IPR018958">
    <property type="entry name" value="Knr4/Smi1-like_dom"/>
</dbReference>
<feature type="domain" description="Knr4/Smi1-like" evidence="1">
    <location>
        <begin position="27"/>
        <end position="142"/>
    </location>
</feature>
<dbReference type="EMBL" id="JAKEVY010000002">
    <property type="protein sequence ID" value="MCF1714409.1"/>
    <property type="molecule type" value="Genomic_DNA"/>
</dbReference>
<dbReference type="InterPro" id="IPR037883">
    <property type="entry name" value="Knr4/Smi1-like_sf"/>
</dbReference>
<proteinExistence type="predicted"/>
<organism evidence="2 3">
    <name type="scientific">Flavihumibacter fluminis</name>
    <dbReference type="NCBI Taxonomy" id="2909236"/>
    <lineage>
        <taxon>Bacteria</taxon>
        <taxon>Pseudomonadati</taxon>
        <taxon>Bacteroidota</taxon>
        <taxon>Chitinophagia</taxon>
        <taxon>Chitinophagales</taxon>
        <taxon>Chitinophagaceae</taxon>
        <taxon>Flavihumibacter</taxon>
    </lineage>
</organism>